<dbReference type="AlphaFoldDB" id="A0A383WPF9"/>
<evidence type="ECO:0000256" key="2">
    <source>
        <dbReference type="SAM" id="Phobius"/>
    </source>
</evidence>
<keyword evidence="2" id="KW-0472">Membrane</keyword>
<keyword evidence="4" id="KW-1185">Reference proteome</keyword>
<feature type="compositionally biased region" description="Low complexity" evidence="1">
    <location>
        <begin position="88"/>
        <end position="119"/>
    </location>
</feature>
<evidence type="ECO:0000256" key="1">
    <source>
        <dbReference type="SAM" id="MobiDB-lite"/>
    </source>
</evidence>
<proteinExistence type="predicted"/>
<accession>A0A383WPF9</accession>
<reference evidence="3 4" key="1">
    <citation type="submission" date="2016-10" db="EMBL/GenBank/DDBJ databases">
        <authorList>
            <person name="Cai Z."/>
        </authorList>
    </citation>
    <scope>NUCLEOTIDE SEQUENCE [LARGE SCALE GENOMIC DNA]</scope>
</reference>
<evidence type="ECO:0000313" key="3">
    <source>
        <dbReference type="EMBL" id="SZX79348.1"/>
    </source>
</evidence>
<gene>
    <name evidence="3" type="ORF">BQ4739_LOCUS19627</name>
</gene>
<keyword evidence="2" id="KW-1133">Transmembrane helix</keyword>
<protein>
    <submittedName>
        <fullName evidence="3">Uncharacterized protein</fullName>
    </submittedName>
</protein>
<feature type="compositionally biased region" description="Low complexity" evidence="1">
    <location>
        <begin position="61"/>
        <end position="77"/>
    </location>
</feature>
<evidence type="ECO:0000313" key="4">
    <source>
        <dbReference type="Proteomes" id="UP000256970"/>
    </source>
</evidence>
<keyword evidence="2" id="KW-0812">Transmembrane</keyword>
<sequence>MRAGGCPEITADAPESSADPAKEADQAHVHEQGAEVTPARDAASMIVDMSAPEGSADLRSAKSSRAPPASRQRAATAWQGPWMLDTPSTGAAVSSAGGAAGSAGAEAGSTGAAGDSTGAHEPNQASSTAAAGHSTDAPVDSTGSWVRCPGGWVRYTCAAAGSTVAGGGSTAVGGGSTGVGDGSTGADHPEAASVVAQLQRRVFWAKLWVVLFTYGFDACAVLVFTLSVLGTVQLAANIVVRWRDSVADGSAATGQSLPDSVRVALAVLSLAVTYIKSVRDKWRLLERGMQQFSYAGAVVLQFEHQLPAQYSTEDPQLSAVNKLSAFVERWRIVKRVLQGMTDEQLGHAKMQQVLLVVQEMVRRANKAVLSDNVKVCYL</sequence>
<feature type="transmembrane region" description="Helical" evidence="2">
    <location>
        <begin position="207"/>
        <end position="240"/>
    </location>
</feature>
<name>A0A383WPF9_TETOB</name>
<feature type="compositionally biased region" description="Basic and acidic residues" evidence="1">
    <location>
        <begin position="20"/>
        <end position="33"/>
    </location>
</feature>
<dbReference type="Proteomes" id="UP000256970">
    <property type="component" value="Unassembled WGS sequence"/>
</dbReference>
<organism evidence="3 4">
    <name type="scientific">Tetradesmus obliquus</name>
    <name type="common">Green alga</name>
    <name type="synonym">Acutodesmus obliquus</name>
    <dbReference type="NCBI Taxonomy" id="3088"/>
    <lineage>
        <taxon>Eukaryota</taxon>
        <taxon>Viridiplantae</taxon>
        <taxon>Chlorophyta</taxon>
        <taxon>core chlorophytes</taxon>
        <taxon>Chlorophyceae</taxon>
        <taxon>CS clade</taxon>
        <taxon>Sphaeropleales</taxon>
        <taxon>Scenedesmaceae</taxon>
        <taxon>Tetradesmus</taxon>
    </lineage>
</organism>
<feature type="region of interest" description="Disordered" evidence="1">
    <location>
        <begin position="1"/>
        <end position="142"/>
    </location>
</feature>
<dbReference type="EMBL" id="FNXT01001364">
    <property type="protein sequence ID" value="SZX79348.1"/>
    <property type="molecule type" value="Genomic_DNA"/>
</dbReference>